<dbReference type="RefSeq" id="WP_088870951.1">
    <property type="nucleotide sequence ID" value="NZ_CP022110.1"/>
</dbReference>
<reference evidence="1 2" key="1">
    <citation type="submission" date="2017-06" db="EMBL/GenBank/DDBJ databases">
        <title>Complete genome sequence of Nitrospirillum amazonense strain CBAmC, an endophytic nitrogen-fixing and plant growth-promoting bacterium, isolated from sugarcane.</title>
        <authorList>
            <person name="Schwab S."/>
            <person name="dos Santos Teixeira K.R."/>
            <person name="Simoes Araujo J.L."/>
            <person name="Soares Vidal M."/>
            <person name="Borges de Freitas H.R."/>
            <person name="Rivello Crivelaro A.L."/>
            <person name="Bueno de Camargo Nunes A."/>
            <person name="dos Santos C.M."/>
            <person name="Palmeira da Silva Rosa D."/>
            <person name="da Silva Padilha D."/>
            <person name="da Silva E."/>
            <person name="Araujo Terra L."/>
            <person name="Soares Mendes V."/>
            <person name="Farinelli L."/>
            <person name="Magalhaes Cruz L."/>
            <person name="Baldani J.I."/>
        </authorList>
    </citation>
    <scope>NUCLEOTIDE SEQUENCE [LARGE SCALE GENOMIC DNA]</scope>
    <source>
        <strain evidence="1 2">CBAmC</strain>
    </source>
</reference>
<dbReference type="EMBL" id="CP022110">
    <property type="protein sequence ID" value="ASG20031.1"/>
    <property type="molecule type" value="Genomic_DNA"/>
</dbReference>
<dbReference type="AlphaFoldDB" id="A0A248JNF9"/>
<organism evidence="1 2">
    <name type="scientific">Nitrospirillum viridazoti CBAmc</name>
    <dbReference type="NCBI Taxonomy" id="1441467"/>
    <lineage>
        <taxon>Bacteria</taxon>
        <taxon>Pseudomonadati</taxon>
        <taxon>Pseudomonadota</taxon>
        <taxon>Alphaproteobacteria</taxon>
        <taxon>Rhodospirillales</taxon>
        <taxon>Azospirillaceae</taxon>
        <taxon>Nitrospirillum</taxon>
        <taxon>Nitrospirillum viridazoti</taxon>
    </lineage>
</organism>
<protein>
    <submittedName>
        <fullName evidence="1">Uncharacterized protein</fullName>
    </submittedName>
</protein>
<keyword evidence="2" id="KW-1185">Reference proteome</keyword>
<proteinExistence type="predicted"/>
<accession>A0A248JNF9</accession>
<dbReference type="Proteomes" id="UP000197153">
    <property type="component" value="Chromosome 1"/>
</dbReference>
<evidence type="ECO:0000313" key="2">
    <source>
        <dbReference type="Proteomes" id="UP000197153"/>
    </source>
</evidence>
<gene>
    <name evidence="1" type="ORF">Y958_03685</name>
</gene>
<name>A0A248JNF9_9PROT</name>
<sequence length="114" mass="12718">MGNAIRLGWLAALAACLPLTGCVYTAERYWVRESTPNHLGPRVPLQEIMEKRGPFFEALRACVIANDPERLPELEAGRGYPTSGWFMESERHDAVLSCMRNQGWATMPATLLSP</sequence>
<dbReference type="KEGG" id="nao:Y958_03685"/>
<evidence type="ECO:0000313" key="1">
    <source>
        <dbReference type="EMBL" id="ASG20031.1"/>
    </source>
</evidence>